<comment type="caution">
    <text evidence="2">The sequence shown here is derived from an EMBL/GenBank/DDBJ whole genome shotgun (WGS) entry which is preliminary data.</text>
</comment>
<gene>
    <name evidence="2" type="ORF">PR048_000763</name>
</gene>
<dbReference type="InterPro" id="IPR050863">
    <property type="entry name" value="CenT-Element_Derived"/>
</dbReference>
<feature type="domain" description="DDE-1" evidence="1">
    <location>
        <begin position="197"/>
        <end position="264"/>
    </location>
</feature>
<proteinExistence type="predicted"/>
<protein>
    <recommendedName>
        <fullName evidence="1">DDE-1 domain-containing protein</fullName>
    </recommendedName>
</protein>
<evidence type="ECO:0000313" key="2">
    <source>
        <dbReference type="EMBL" id="KAJ8895431.1"/>
    </source>
</evidence>
<dbReference type="InterPro" id="IPR004875">
    <property type="entry name" value="DDE_SF_endonuclease_dom"/>
</dbReference>
<evidence type="ECO:0000259" key="1">
    <source>
        <dbReference type="Pfam" id="PF03184"/>
    </source>
</evidence>
<organism evidence="2 3">
    <name type="scientific">Dryococelus australis</name>
    <dbReference type="NCBI Taxonomy" id="614101"/>
    <lineage>
        <taxon>Eukaryota</taxon>
        <taxon>Metazoa</taxon>
        <taxon>Ecdysozoa</taxon>
        <taxon>Arthropoda</taxon>
        <taxon>Hexapoda</taxon>
        <taxon>Insecta</taxon>
        <taxon>Pterygota</taxon>
        <taxon>Neoptera</taxon>
        <taxon>Polyneoptera</taxon>
        <taxon>Phasmatodea</taxon>
        <taxon>Verophasmatodea</taxon>
        <taxon>Anareolatae</taxon>
        <taxon>Phasmatidae</taxon>
        <taxon>Eurycanthinae</taxon>
        <taxon>Dryococelus</taxon>
    </lineage>
</organism>
<reference evidence="2 3" key="1">
    <citation type="submission" date="2023-02" db="EMBL/GenBank/DDBJ databases">
        <title>LHISI_Scaffold_Assembly.</title>
        <authorList>
            <person name="Stuart O.P."/>
            <person name="Cleave R."/>
            <person name="Magrath M.J.L."/>
            <person name="Mikheyev A.S."/>
        </authorList>
    </citation>
    <scope>NUCLEOTIDE SEQUENCE [LARGE SCALE GENOMIC DNA]</scope>
    <source>
        <strain evidence="2">Daus_M_001</strain>
        <tissue evidence="2">Leg muscle</tissue>
    </source>
</reference>
<dbReference type="PANTHER" id="PTHR19303:SF73">
    <property type="entry name" value="PROTEIN PDC2"/>
    <property type="match status" value="1"/>
</dbReference>
<name>A0ABQ9IGF0_9NEOP</name>
<accession>A0ABQ9IGF0</accession>
<dbReference type="Proteomes" id="UP001159363">
    <property type="component" value="Chromosome 1"/>
</dbReference>
<dbReference type="PANTHER" id="PTHR19303">
    <property type="entry name" value="TRANSPOSON"/>
    <property type="match status" value="1"/>
</dbReference>
<sequence>MVPITQAYFILLRTARLQSARETWRQFVSDGSHYRGRDEKKKYGITYKSGHTCSLPPAAYKLKIDRSTGCLVAAFLLLSRRHVLSYTHCFYNSLAKKQFSVAAELGYCATHMCTLLKFHSMIGRINRHNIVWGSVCGESKDVDSQTVGEWKRKLASLIQGYQPRDVFNGDETVLVCRAIPTRTLAKRKEKCVVGIEIPFQYNGSLTKKSWMTAAIMEEWLHGFNLKMKNQNRKVLLFLDNATCHPHIKLSNASLIFFPANNIDKHHLTEIENRGSLTELTKKIIVRNCDYWVARAAKEIRPDTVRKCFVKAGLFQEIEKTDDDEDNQPLNELADMLRKGRQDIDAEAVVSFDDDLSTEGVDRVVLLIHNNPCDKADQEDDGENNDEEDEILCAVRDLEEFAASKNCAMLVELMQDAIGLIEKANTVKQRTLMDK</sequence>
<keyword evidence="3" id="KW-1185">Reference proteome</keyword>
<dbReference type="EMBL" id="JARBHB010000001">
    <property type="protein sequence ID" value="KAJ8895431.1"/>
    <property type="molecule type" value="Genomic_DNA"/>
</dbReference>
<dbReference type="Pfam" id="PF03184">
    <property type="entry name" value="DDE_1"/>
    <property type="match status" value="1"/>
</dbReference>
<evidence type="ECO:0000313" key="3">
    <source>
        <dbReference type="Proteomes" id="UP001159363"/>
    </source>
</evidence>